<evidence type="ECO:0000256" key="1">
    <source>
        <dbReference type="SAM" id="Phobius"/>
    </source>
</evidence>
<sequence>MFQSLNNVKHKQKIPRNILNFPPEVCLNNYLEKEIQNIFRPFNYAFILLLSSKYTMQDNYITPNGKLRTFLSCMSASYVSGVGFYYMISNKYLEYNSSVYSITVVTIVVQLIIIGYCFGVILIMVNNFVFSQKNILLIVTIQTIGKNINLSKVVKNFIVGNWIAILIPSAIYAGIQGSFYIFYYIIDYTLVLATLCTIAFLAFELELVYALRVIVLLRKYLQGWVQMVSKLNYDQDDGYDCVKLFKIYQNILQAFELYKAVSQFLVIGLHLLSSQKSFLKRTLIL</sequence>
<keyword evidence="1" id="KW-0472">Membrane</keyword>
<feature type="transmembrane region" description="Helical" evidence="1">
    <location>
        <begin position="100"/>
        <end position="125"/>
    </location>
</feature>
<dbReference type="OrthoDB" id="7414613at2759"/>
<organism evidence="2 3">
    <name type="scientific">Helicoverpa armigera</name>
    <name type="common">Cotton bollworm</name>
    <name type="synonym">Heliothis armigera</name>
    <dbReference type="NCBI Taxonomy" id="29058"/>
    <lineage>
        <taxon>Eukaryota</taxon>
        <taxon>Metazoa</taxon>
        <taxon>Ecdysozoa</taxon>
        <taxon>Arthropoda</taxon>
        <taxon>Hexapoda</taxon>
        <taxon>Insecta</taxon>
        <taxon>Pterygota</taxon>
        <taxon>Neoptera</taxon>
        <taxon>Endopterygota</taxon>
        <taxon>Lepidoptera</taxon>
        <taxon>Glossata</taxon>
        <taxon>Ditrysia</taxon>
        <taxon>Noctuoidea</taxon>
        <taxon>Noctuidae</taxon>
        <taxon>Heliothinae</taxon>
        <taxon>Helicoverpa</taxon>
    </lineage>
</organism>
<dbReference type="Proteomes" id="UP000249218">
    <property type="component" value="Unassembled WGS sequence"/>
</dbReference>
<keyword evidence="1" id="KW-0812">Transmembrane</keyword>
<reference evidence="2 3" key="1">
    <citation type="journal article" date="2017" name="BMC Biol.">
        <title>Genomic innovations, transcriptional plasticity and gene loss underlying the evolution and divergence of two highly polyphagous and invasive Helicoverpa pest species.</title>
        <authorList>
            <person name="Pearce S.L."/>
            <person name="Clarke D.F."/>
            <person name="East P.D."/>
            <person name="Elfekih S."/>
            <person name="Gordon K.H."/>
            <person name="Jermiin L.S."/>
            <person name="McGaughran A."/>
            <person name="Oakeshott J.G."/>
            <person name="Papanikolaou A."/>
            <person name="Perera O.P."/>
            <person name="Rane R.V."/>
            <person name="Richards S."/>
            <person name="Tay W.T."/>
            <person name="Walsh T.K."/>
            <person name="Anderson A."/>
            <person name="Anderson C.J."/>
            <person name="Asgari S."/>
            <person name="Board P.G."/>
            <person name="Bretschneider A."/>
            <person name="Campbell P.M."/>
            <person name="Chertemps T."/>
            <person name="Christeller J.T."/>
            <person name="Coppin C.W."/>
            <person name="Downes S.J."/>
            <person name="Duan G."/>
            <person name="Farnsworth C.A."/>
            <person name="Good R.T."/>
            <person name="Han L.B."/>
            <person name="Han Y.C."/>
            <person name="Hatje K."/>
            <person name="Horne I."/>
            <person name="Huang Y.P."/>
            <person name="Hughes D.S."/>
            <person name="Jacquin-Joly E."/>
            <person name="James W."/>
            <person name="Jhangiani S."/>
            <person name="Kollmar M."/>
            <person name="Kuwar S.S."/>
            <person name="Li S."/>
            <person name="Liu N.Y."/>
            <person name="Maibeche M.T."/>
            <person name="Miller J.R."/>
            <person name="Montagne N."/>
            <person name="Perry T."/>
            <person name="Qu J."/>
            <person name="Song S.V."/>
            <person name="Sutton G.G."/>
            <person name="Vogel H."/>
            <person name="Walenz B.P."/>
            <person name="Xu W."/>
            <person name="Zhang H.J."/>
            <person name="Zou Z."/>
            <person name="Batterham P."/>
            <person name="Edwards O.R."/>
            <person name="Feyereisen R."/>
            <person name="Gibbs R.A."/>
            <person name="Heckel D.G."/>
            <person name="McGrath A."/>
            <person name="Robin C."/>
            <person name="Scherer S.E."/>
            <person name="Worley K.C."/>
            <person name="Wu Y.D."/>
        </authorList>
    </citation>
    <scope>NUCLEOTIDE SEQUENCE [LARGE SCALE GENOMIC DNA]</scope>
    <source>
        <strain evidence="2">Harm_GR_Male_#8</strain>
        <tissue evidence="2">Whole organism</tissue>
    </source>
</reference>
<evidence type="ECO:0000313" key="3">
    <source>
        <dbReference type="Proteomes" id="UP000249218"/>
    </source>
</evidence>
<dbReference type="AlphaFoldDB" id="A0A2W1BTU4"/>
<accession>A0A2W1BTU4</accession>
<feature type="transmembrane region" description="Helical" evidence="1">
    <location>
        <begin position="67"/>
        <end position="88"/>
    </location>
</feature>
<keyword evidence="3" id="KW-1185">Reference proteome</keyword>
<keyword evidence="1" id="KW-1133">Transmembrane helix</keyword>
<protein>
    <recommendedName>
        <fullName evidence="4">Gustatory receptor</fullName>
    </recommendedName>
</protein>
<feature type="transmembrane region" description="Helical" evidence="1">
    <location>
        <begin position="156"/>
        <end position="175"/>
    </location>
</feature>
<evidence type="ECO:0000313" key="2">
    <source>
        <dbReference type="EMBL" id="PZC77054.1"/>
    </source>
</evidence>
<feature type="transmembrane region" description="Helical" evidence="1">
    <location>
        <begin position="181"/>
        <end position="203"/>
    </location>
</feature>
<dbReference type="EMBL" id="KZ149937">
    <property type="protein sequence ID" value="PZC77054.1"/>
    <property type="molecule type" value="Genomic_DNA"/>
</dbReference>
<evidence type="ECO:0008006" key="4">
    <source>
        <dbReference type="Google" id="ProtNLM"/>
    </source>
</evidence>
<proteinExistence type="predicted"/>
<name>A0A2W1BTU4_HELAM</name>
<gene>
    <name evidence="2" type="primary">HaOG200703</name>
    <name evidence="2" type="ORF">B5X24_HaOG200703</name>
</gene>